<dbReference type="AlphaFoldDB" id="A0A2T6KMV2"/>
<sequence length="55" mass="6306">MITKIILIFLAFMAVLSIFGKFRFPGQDRLAAAKCPKCNRYRIGKGPCVCEKRRK</sequence>
<reference evidence="1 2" key="1">
    <citation type="submission" date="2018-04" db="EMBL/GenBank/DDBJ databases">
        <title>Genomic Encyclopedia of Archaeal and Bacterial Type Strains, Phase II (KMG-II): from individual species to whole genera.</title>
        <authorList>
            <person name="Goeker M."/>
        </authorList>
    </citation>
    <scope>NUCLEOTIDE SEQUENCE [LARGE SCALE GENOMIC DNA]</scope>
    <source>
        <strain evidence="1 2">DSM 29955</strain>
    </source>
</reference>
<protein>
    <submittedName>
        <fullName evidence="1">Uncharacterized protein</fullName>
    </submittedName>
</protein>
<organism evidence="1 2">
    <name type="scientific">Yoonia sediminilitoris</name>
    <dbReference type="NCBI Taxonomy" id="1286148"/>
    <lineage>
        <taxon>Bacteria</taxon>
        <taxon>Pseudomonadati</taxon>
        <taxon>Pseudomonadota</taxon>
        <taxon>Alphaproteobacteria</taxon>
        <taxon>Rhodobacterales</taxon>
        <taxon>Paracoccaceae</taxon>
        <taxon>Yoonia</taxon>
    </lineage>
</organism>
<accession>A0A2T6KMV2</accession>
<gene>
    <name evidence="1" type="ORF">C8N45_102562</name>
</gene>
<dbReference type="RefSeq" id="WP_168769427.1">
    <property type="nucleotide sequence ID" value="NZ_QBUD01000002.1"/>
</dbReference>
<keyword evidence="2" id="KW-1185">Reference proteome</keyword>
<comment type="caution">
    <text evidence="1">The sequence shown here is derived from an EMBL/GenBank/DDBJ whole genome shotgun (WGS) entry which is preliminary data.</text>
</comment>
<dbReference type="Proteomes" id="UP000244523">
    <property type="component" value="Unassembled WGS sequence"/>
</dbReference>
<evidence type="ECO:0000313" key="1">
    <source>
        <dbReference type="EMBL" id="PUB17550.1"/>
    </source>
</evidence>
<name>A0A2T6KMV2_9RHOB</name>
<dbReference type="EMBL" id="QBUD01000002">
    <property type="protein sequence ID" value="PUB17550.1"/>
    <property type="molecule type" value="Genomic_DNA"/>
</dbReference>
<proteinExistence type="predicted"/>
<evidence type="ECO:0000313" key="2">
    <source>
        <dbReference type="Proteomes" id="UP000244523"/>
    </source>
</evidence>